<feature type="region of interest" description="Disordered" evidence="1">
    <location>
        <begin position="379"/>
        <end position="425"/>
    </location>
</feature>
<organism evidence="2 3">
    <name type="scientific">Athelia psychrophila</name>
    <dbReference type="NCBI Taxonomy" id="1759441"/>
    <lineage>
        <taxon>Eukaryota</taxon>
        <taxon>Fungi</taxon>
        <taxon>Dikarya</taxon>
        <taxon>Basidiomycota</taxon>
        <taxon>Agaricomycotina</taxon>
        <taxon>Agaricomycetes</taxon>
        <taxon>Agaricomycetidae</taxon>
        <taxon>Atheliales</taxon>
        <taxon>Atheliaceae</taxon>
        <taxon>Athelia</taxon>
    </lineage>
</organism>
<accession>A0A165YEY8</accession>
<feature type="region of interest" description="Disordered" evidence="1">
    <location>
        <begin position="442"/>
        <end position="463"/>
    </location>
</feature>
<feature type="compositionally biased region" description="Polar residues" evidence="1">
    <location>
        <begin position="453"/>
        <end position="463"/>
    </location>
</feature>
<evidence type="ECO:0000256" key="1">
    <source>
        <dbReference type="SAM" id="MobiDB-lite"/>
    </source>
</evidence>
<evidence type="ECO:0000313" key="3">
    <source>
        <dbReference type="Proteomes" id="UP000076532"/>
    </source>
</evidence>
<gene>
    <name evidence="2" type="ORF">FIBSPDRAFT_900503</name>
</gene>
<name>A0A165YEY8_9AGAM</name>
<dbReference type="Proteomes" id="UP000076532">
    <property type="component" value="Unassembled WGS sequence"/>
</dbReference>
<dbReference type="OrthoDB" id="3271094at2759"/>
<evidence type="ECO:0000313" key="2">
    <source>
        <dbReference type="EMBL" id="KZP09489.1"/>
    </source>
</evidence>
<keyword evidence="3" id="KW-1185">Reference proteome</keyword>
<reference evidence="2 3" key="1">
    <citation type="journal article" date="2016" name="Mol. Biol. Evol.">
        <title>Comparative Genomics of Early-Diverging Mushroom-Forming Fungi Provides Insights into the Origins of Lignocellulose Decay Capabilities.</title>
        <authorList>
            <person name="Nagy L.G."/>
            <person name="Riley R."/>
            <person name="Tritt A."/>
            <person name="Adam C."/>
            <person name="Daum C."/>
            <person name="Floudas D."/>
            <person name="Sun H."/>
            <person name="Yadav J.S."/>
            <person name="Pangilinan J."/>
            <person name="Larsson K.H."/>
            <person name="Matsuura K."/>
            <person name="Barry K."/>
            <person name="Labutti K."/>
            <person name="Kuo R."/>
            <person name="Ohm R.A."/>
            <person name="Bhattacharya S.S."/>
            <person name="Shirouzu T."/>
            <person name="Yoshinaga Y."/>
            <person name="Martin F.M."/>
            <person name="Grigoriev I.V."/>
            <person name="Hibbett D.S."/>
        </authorList>
    </citation>
    <scope>NUCLEOTIDE SEQUENCE [LARGE SCALE GENOMIC DNA]</scope>
    <source>
        <strain evidence="2 3">CBS 109695</strain>
    </source>
</reference>
<dbReference type="AlphaFoldDB" id="A0A165YEY8"/>
<protein>
    <submittedName>
        <fullName evidence="2">Uncharacterized protein</fullName>
    </submittedName>
</protein>
<proteinExistence type="predicted"/>
<dbReference type="EMBL" id="KV417699">
    <property type="protein sequence ID" value="KZP09489.1"/>
    <property type="molecule type" value="Genomic_DNA"/>
</dbReference>
<sequence length="669" mass="73607">MDTIVESEEAGNKATVIFHAQGTSGGMVNSVNGNFMVDDQTYIEHVNYYITNTAVRPEGNHEYQCGIYSPRPPRNETDMEIDIDTIAAPSHSVHQPQRPGAFKLSTDHINTDVVVQSGFPSGSDNSLAIIVEADHCRQLLKKLLSSLANCCHALSAAMLHCIHEYEWSRASECTAFNGLNSRLRECHGSFTECILALGSFASAELEWGTGTGNLTELHNFFVLFKQESTSLQHIRMDTVIVINHLACPLPVPTIFCKLWQILQRFGWGILSSEDDKIINPLDFSTVLQPGMTVEMSVVLHEREEESLYGSKEHKCPQCGHLNSEAVTPNRWVSCQNCYGRFQNSPEDDIMISPAVQQAENNPLPKDRSFFRKISVLKGGTRETDATAEETADEQDRNPENSSQTLRAPRRSTDSPNSGWLLAPKGCTGSPNVRQLLASKGCTGSPGGCRLQSERSSAASSQGMYRPFEQTSAASTQRMHRKSEWLSAASRQGMYRQFKQSPATSIQGMHGQLSAAGNQGMYTLSGWQVCTWGWQASSGGCWRLGTWGWWMCVVLDGHMALADRHVVLADVHVVLADVHVALADVHVVLASGHESWQAGIYAHEGGHMGLMSMCGGPGRVCTWGLGKHVQRPWASIHMRTEQARMGAYGASWQAWWMPGSIHQAASNGDD</sequence>